<dbReference type="InterPro" id="IPR005139">
    <property type="entry name" value="PCRF"/>
</dbReference>
<dbReference type="GO" id="GO:0005739">
    <property type="term" value="C:mitochondrion"/>
    <property type="evidence" value="ECO:0007669"/>
    <property type="project" value="TreeGrafter"/>
</dbReference>
<dbReference type="InterPro" id="IPR000352">
    <property type="entry name" value="Pep_chain_release_fac_I"/>
</dbReference>
<keyword evidence="2" id="KW-0648">Protein biosynthesis</keyword>
<dbReference type="Pfam" id="PF00472">
    <property type="entry name" value="RF-1"/>
    <property type="match status" value="1"/>
</dbReference>
<protein>
    <submittedName>
        <fullName evidence="4">Mitochondrial translational release factor 1</fullName>
    </submittedName>
</protein>
<dbReference type="Gene3D" id="3.30.160.20">
    <property type="match status" value="1"/>
</dbReference>
<organism evidence="4 5">
    <name type="scientific">Gasterosteus aculeatus aculeatus</name>
    <name type="common">three-spined stickleback</name>
    <dbReference type="NCBI Taxonomy" id="481459"/>
    <lineage>
        <taxon>Eukaryota</taxon>
        <taxon>Metazoa</taxon>
        <taxon>Chordata</taxon>
        <taxon>Craniata</taxon>
        <taxon>Vertebrata</taxon>
        <taxon>Euteleostomi</taxon>
        <taxon>Actinopterygii</taxon>
        <taxon>Neopterygii</taxon>
        <taxon>Teleostei</taxon>
        <taxon>Neoteleostei</taxon>
        <taxon>Acanthomorphata</taxon>
        <taxon>Eupercaria</taxon>
        <taxon>Perciformes</taxon>
        <taxon>Cottioidei</taxon>
        <taxon>Gasterosteales</taxon>
        <taxon>Gasterosteidae</taxon>
        <taxon>Gasterosteus</taxon>
    </lineage>
</organism>
<dbReference type="GeneTree" id="ENSGT00940000156877"/>
<dbReference type="AlphaFoldDB" id="A0AAQ4S3R2"/>
<proteinExistence type="inferred from homology"/>
<dbReference type="InterPro" id="IPR045853">
    <property type="entry name" value="Pep_chain_release_fac_I_sf"/>
</dbReference>
<feature type="domain" description="Prokaryotic-type class I peptide chain release factors" evidence="3">
    <location>
        <begin position="337"/>
        <end position="353"/>
    </location>
</feature>
<dbReference type="PROSITE" id="PS00745">
    <property type="entry name" value="RF_PROK_I"/>
    <property type="match status" value="1"/>
</dbReference>
<evidence type="ECO:0000313" key="5">
    <source>
        <dbReference type="Proteomes" id="UP000007635"/>
    </source>
</evidence>
<evidence type="ECO:0000256" key="1">
    <source>
        <dbReference type="ARBA" id="ARBA00010835"/>
    </source>
</evidence>
<comment type="similarity">
    <text evidence="1">Belongs to the prokaryotic/mitochondrial release factor family.</text>
</comment>
<dbReference type="GO" id="GO:0070126">
    <property type="term" value="P:mitochondrial translational termination"/>
    <property type="evidence" value="ECO:0007669"/>
    <property type="project" value="TreeGrafter"/>
</dbReference>
<name>A0AAQ4S3R2_GASAC</name>
<reference evidence="4 5" key="1">
    <citation type="journal article" date="2021" name="G3 (Bethesda)">
        <title>Improved contiguity of the threespine stickleback genome using long-read sequencing.</title>
        <authorList>
            <person name="Nath S."/>
            <person name="Shaw D.E."/>
            <person name="White M.A."/>
        </authorList>
    </citation>
    <scope>NUCLEOTIDE SEQUENCE [LARGE SCALE GENOMIC DNA]</scope>
    <source>
        <strain evidence="4 5">Lake Benthic</strain>
    </source>
</reference>
<evidence type="ECO:0000256" key="2">
    <source>
        <dbReference type="ARBA" id="ARBA00022917"/>
    </source>
</evidence>
<dbReference type="Proteomes" id="UP000007635">
    <property type="component" value="Chromosome I"/>
</dbReference>
<dbReference type="Gene3D" id="3.30.70.1660">
    <property type="match status" value="2"/>
</dbReference>
<keyword evidence="5" id="KW-1185">Reference proteome</keyword>
<reference evidence="4" key="2">
    <citation type="submission" date="2025-08" db="UniProtKB">
        <authorList>
            <consortium name="Ensembl"/>
        </authorList>
    </citation>
    <scope>IDENTIFICATION</scope>
</reference>
<evidence type="ECO:0000259" key="3">
    <source>
        <dbReference type="PROSITE" id="PS00745"/>
    </source>
</evidence>
<dbReference type="PANTHER" id="PTHR43804:SF1">
    <property type="entry name" value="PEPTIDE CHAIN RELEASE FACTOR 1, MITOCHONDRIAL"/>
    <property type="match status" value="1"/>
</dbReference>
<sequence length="476" mass="53568">MLVSRCFGLCALCSRVVHSSGGRRAARRTLAGHAGAEYVHVTQVRHGGTVAPTRLYHSDLGHLYGTESVQRHVRRLVEEFGDISQMLQLSHLSESDRKVLLKKHAELLPVADAFESTEQALKDLEEVTSLLHGSAAAEDEDEQLTQLLKEEEEQISCRVMALRKDLVKALVPIDPLDSSNILLEVVSGRTTGGDICQQFTKEMFDMYQGFAFYKNWDFELLNYTPAEYGKSHLLFCPQRSLFFKLSHMMENVWGQPYSLVCLSGGLHHAAVRIAGDNVYRHLKHEGGTHRVQRIPEVGLSSRIQRIHTGTMTVIVLPQPAELDIDLDPKDLRIDTFRSRGAGGQSVNTTDSAVRVVHLPTGTTAECQQTRSQLQNRDTAMRVLRARLYQGILGKETEQRHVARKQQVGTRSQSERIRTYNFSQDRVTDHRTGYVTRDIKEFMRGGEALCDLIGHVLEHAEREALLEAVRSRGVKPD</sequence>
<dbReference type="Gene3D" id="6.10.140.1950">
    <property type="match status" value="1"/>
</dbReference>
<dbReference type="FunFam" id="3.30.160.20:FF:000004">
    <property type="entry name" value="Peptide chain release factor 1"/>
    <property type="match status" value="1"/>
</dbReference>
<dbReference type="PANTHER" id="PTHR43804">
    <property type="entry name" value="LD18447P"/>
    <property type="match status" value="1"/>
</dbReference>
<reference evidence="4" key="3">
    <citation type="submission" date="2025-09" db="UniProtKB">
        <authorList>
            <consortium name="Ensembl"/>
        </authorList>
    </citation>
    <scope>IDENTIFICATION</scope>
</reference>
<accession>A0AAQ4S3R2</accession>
<evidence type="ECO:0000313" key="4">
    <source>
        <dbReference type="Ensembl" id="ENSGACP00000070696.1"/>
    </source>
</evidence>
<dbReference type="SMART" id="SM00937">
    <property type="entry name" value="PCRF"/>
    <property type="match status" value="1"/>
</dbReference>
<dbReference type="InterPro" id="IPR050057">
    <property type="entry name" value="Prokaryotic/Mito_RF"/>
</dbReference>
<dbReference type="Ensembl" id="ENSGACT00000073167.1">
    <property type="protein sequence ID" value="ENSGACP00000070696.1"/>
    <property type="gene ID" value="ENSGACG00000013728.2"/>
</dbReference>
<dbReference type="SUPFAM" id="SSF75620">
    <property type="entry name" value="Release factor"/>
    <property type="match status" value="2"/>
</dbReference>
<dbReference type="Pfam" id="PF03462">
    <property type="entry name" value="PCRF"/>
    <property type="match status" value="1"/>
</dbReference>
<dbReference type="GO" id="GO:0003747">
    <property type="term" value="F:translation release factor activity"/>
    <property type="evidence" value="ECO:0007669"/>
    <property type="project" value="InterPro"/>
</dbReference>